<reference evidence="5 6" key="1">
    <citation type="journal article" date="2018" name="IMA Fungus">
        <title>IMA Genome-F 9: Draft genome sequence of Annulohypoxylon stygium, Aspergillus mulundensis, Berkeleyomyces basicola (syn. Thielaviopsis basicola), Ceratocystis smalleyi, two Cercospora beticola strains, Coleophoma cylindrospora, Fusarium fracticaudum, Phialophora cf. hyalina, and Morchella septimelata.</title>
        <authorList>
            <person name="Wingfield B.D."/>
            <person name="Bills G.F."/>
            <person name="Dong Y."/>
            <person name="Huang W."/>
            <person name="Nel W.J."/>
            <person name="Swalarsk-Parry B.S."/>
            <person name="Vaghefi N."/>
            <person name="Wilken P.M."/>
            <person name="An Z."/>
            <person name="de Beer Z.W."/>
            <person name="De Vos L."/>
            <person name="Chen L."/>
            <person name="Duong T.A."/>
            <person name="Gao Y."/>
            <person name="Hammerbacher A."/>
            <person name="Kikkert J.R."/>
            <person name="Li Y."/>
            <person name="Li H."/>
            <person name="Li K."/>
            <person name="Li Q."/>
            <person name="Liu X."/>
            <person name="Ma X."/>
            <person name="Naidoo K."/>
            <person name="Pethybridge S.J."/>
            <person name="Sun J."/>
            <person name="Steenkamp E.T."/>
            <person name="van der Nest M.A."/>
            <person name="van Wyk S."/>
            <person name="Wingfield M.J."/>
            <person name="Xiong C."/>
            <person name="Yue Q."/>
            <person name="Zhang X."/>
        </authorList>
    </citation>
    <scope>NUCLEOTIDE SEQUENCE [LARGE SCALE GENOMIC DNA]</scope>
    <source>
        <strain evidence="5 6">BP5796</strain>
    </source>
</reference>
<keyword evidence="6" id="KW-1185">Reference proteome</keyword>
<evidence type="ECO:0000259" key="4">
    <source>
        <dbReference type="Pfam" id="PF24883"/>
    </source>
</evidence>
<dbReference type="InterPro" id="IPR020472">
    <property type="entry name" value="WD40_PAC1"/>
</dbReference>
<evidence type="ECO:0000313" key="6">
    <source>
        <dbReference type="Proteomes" id="UP000256328"/>
    </source>
</evidence>
<dbReference type="InterPro" id="IPR036322">
    <property type="entry name" value="WD40_repeat_dom_sf"/>
</dbReference>
<dbReference type="Gene3D" id="3.40.50.300">
    <property type="entry name" value="P-loop containing nucleotide triphosphate hydrolases"/>
    <property type="match status" value="1"/>
</dbReference>
<name>A0A3D8SHT0_9HELO</name>
<evidence type="ECO:0000313" key="5">
    <source>
        <dbReference type="EMBL" id="RDW85905.1"/>
    </source>
</evidence>
<evidence type="ECO:0000256" key="2">
    <source>
        <dbReference type="ARBA" id="ARBA00022737"/>
    </source>
</evidence>
<keyword evidence="2" id="KW-0677">Repeat</keyword>
<keyword evidence="1 3" id="KW-0853">WD repeat</keyword>
<dbReference type="SUPFAM" id="SSF50978">
    <property type="entry name" value="WD40 repeat-like"/>
    <property type="match status" value="1"/>
</dbReference>
<dbReference type="PANTHER" id="PTHR19848">
    <property type="entry name" value="WD40 REPEAT PROTEIN"/>
    <property type="match status" value="1"/>
</dbReference>
<dbReference type="InterPro" id="IPR019775">
    <property type="entry name" value="WD40_repeat_CS"/>
</dbReference>
<dbReference type="InterPro" id="IPR027417">
    <property type="entry name" value="P-loop_NTPase"/>
</dbReference>
<dbReference type="PRINTS" id="PR00320">
    <property type="entry name" value="GPROTEINBRPT"/>
</dbReference>
<dbReference type="PANTHER" id="PTHR19848:SF8">
    <property type="entry name" value="F-BOX AND WD REPEAT DOMAIN CONTAINING 7"/>
    <property type="match status" value="1"/>
</dbReference>
<dbReference type="InterPro" id="IPR015943">
    <property type="entry name" value="WD40/YVTN_repeat-like_dom_sf"/>
</dbReference>
<dbReference type="Gene3D" id="2.130.10.10">
    <property type="entry name" value="YVTN repeat-like/Quinoprotein amine dehydrogenase"/>
    <property type="match status" value="2"/>
</dbReference>
<dbReference type="SMART" id="SM00320">
    <property type="entry name" value="WD40"/>
    <property type="match status" value="5"/>
</dbReference>
<protein>
    <recommendedName>
        <fullName evidence="4">Nephrocystin 3-like N-terminal domain-containing protein</fullName>
    </recommendedName>
</protein>
<evidence type="ECO:0000256" key="1">
    <source>
        <dbReference type="ARBA" id="ARBA00022574"/>
    </source>
</evidence>
<dbReference type="OrthoDB" id="538223at2759"/>
<gene>
    <name evidence="5" type="ORF">BP5796_04230</name>
</gene>
<organism evidence="5 6">
    <name type="scientific">Coleophoma crateriformis</name>
    <dbReference type="NCBI Taxonomy" id="565419"/>
    <lineage>
        <taxon>Eukaryota</taxon>
        <taxon>Fungi</taxon>
        <taxon>Dikarya</taxon>
        <taxon>Ascomycota</taxon>
        <taxon>Pezizomycotina</taxon>
        <taxon>Leotiomycetes</taxon>
        <taxon>Helotiales</taxon>
        <taxon>Dermateaceae</taxon>
        <taxon>Coleophoma</taxon>
    </lineage>
</organism>
<evidence type="ECO:0000256" key="3">
    <source>
        <dbReference type="PROSITE-ProRule" id="PRU00221"/>
    </source>
</evidence>
<sequence>MSLWFSVNSALGMASLRPFLDRQLYGWRFGFLTGTSIFLTVYAYQKIRGLQTTDNARHGKEAQNKCHSQPEERVRPQIETGLKILYEGNHPTVDIVTIHGIGANPDRTWVSEKVNWLEDKEMLQRAVPNTRILRFGYHSRWLGSDTVDQRLSSVARQLVIDLSAKQRALTQNNSLRYFTTGVIFLGTPHRGSKSSSKADQIANIAAFMGLGARSKLLATINEDSDIAKDMVQDFTTVAKENDISLFCFYEELSTDIAAIIRPKLLRFLPYRELMVNEHSASLDLGQKCGLSSDHFNLNKFAREDDTNFERVRDIITDLVIESDEKKSPDDPIISKLPVAKGAEFDTYQWEDEGFRQCHPSTRVELLSQIKVWGDDSSNTKIFWLNGMAGTGKSTISRTVAKTFSDDGKLAASFFFKRGEKDRGNATKLFTTIAAQLVRNVPALGPFIRKAIKKNPDIFSKGSEHDHFEKLIRLPLSEIKNTSEQTTLEKIIVIDALDECESNNSIQNILSLLSRLRIPGSVCIKIFLTSRPELDIPHYIHKMADKPYYDANLERLTEDTIENDIHVFLKEELSKVRERYNEQPYRPLPTCWPSEKHVRDVARISTPLFIFATTLCRVLNEFEFIDPQEKLDEVLQNKEQSPGLRLQEMYDSILTRALPRELNARDKEKAASETRLVVCSIVTLADPLSRSSLVKLLDINEDQIIRALSRLHSVFIIPDDPDIPMRLFHLSFREFFLNPERPANMERKKDELWADREEINQTITKRCLDLMRSGPNCLKRDICGLRTHGYPRSEIKNPTIDRYLPTEVKYACRYWVQHLVQSKNWVGVSDGDETYIFLQEHLLHWLEALSIADNISESISSIQSLQSLVKHTENPELAKLLHDIHRFILQNLWIIDIAPLQIFTSAVFFLPKNSIVRQMFQAQIPQGISLLSNIDTEWDACLQTLEGHQDTVWTVAFSSDGQLLASGSFDNTIKLWDPQTGTCLRTLQGHQGLVRAVAFSSDGQLLASGSGDKTIKLWDPQSDTGTCLQTLQGHQHSVWTVAFSSEGQLLASGSGDKTIKLWDPQSDTGTCLQTLEGHQHSVWTVAFSSDGQLLASGSDDKTIKLWDLQSDTGTCLQTLELPSTSRITYLSFDSRNYVLKSNLGCFNFRKCSSLSPTTPVWLGYSLDGSWIMWNGERFLWLPPKYRARCSAFRRGTVALGCISGLVHIFKFDPR</sequence>
<accession>A0A3D8SHT0</accession>
<dbReference type="Pfam" id="PF24883">
    <property type="entry name" value="NPHP3_N"/>
    <property type="match status" value="1"/>
</dbReference>
<dbReference type="InterPro" id="IPR001680">
    <property type="entry name" value="WD40_rpt"/>
</dbReference>
<feature type="repeat" description="WD" evidence="3">
    <location>
        <begin position="1030"/>
        <end position="1062"/>
    </location>
</feature>
<dbReference type="PROSITE" id="PS50294">
    <property type="entry name" value="WD_REPEATS_REGION"/>
    <property type="match status" value="4"/>
</dbReference>
<dbReference type="EMBL" id="PDLN01000005">
    <property type="protein sequence ID" value="RDW85905.1"/>
    <property type="molecule type" value="Genomic_DNA"/>
</dbReference>
<feature type="repeat" description="WD" evidence="3">
    <location>
        <begin position="1074"/>
        <end position="1109"/>
    </location>
</feature>
<proteinExistence type="predicted"/>
<dbReference type="AlphaFoldDB" id="A0A3D8SHT0"/>
<dbReference type="CDD" id="cd00200">
    <property type="entry name" value="WD40"/>
    <property type="match status" value="1"/>
</dbReference>
<dbReference type="Proteomes" id="UP000256328">
    <property type="component" value="Unassembled WGS sequence"/>
</dbReference>
<comment type="caution">
    <text evidence="5">The sequence shown here is derived from an EMBL/GenBank/DDBJ whole genome shotgun (WGS) entry which is preliminary data.</text>
</comment>
<feature type="repeat" description="WD" evidence="3">
    <location>
        <begin position="944"/>
        <end position="985"/>
    </location>
</feature>
<feature type="repeat" description="WD" evidence="3">
    <location>
        <begin position="986"/>
        <end position="1018"/>
    </location>
</feature>
<dbReference type="PROSITE" id="PS50082">
    <property type="entry name" value="WD_REPEATS_2"/>
    <property type="match status" value="4"/>
</dbReference>
<dbReference type="PROSITE" id="PS00678">
    <property type="entry name" value="WD_REPEATS_1"/>
    <property type="match status" value="1"/>
</dbReference>
<dbReference type="SUPFAM" id="SSF52540">
    <property type="entry name" value="P-loop containing nucleoside triphosphate hydrolases"/>
    <property type="match status" value="1"/>
</dbReference>
<dbReference type="InterPro" id="IPR056884">
    <property type="entry name" value="NPHP3-like_N"/>
</dbReference>
<dbReference type="Pfam" id="PF00400">
    <property type="entry name" value="WD40"/>
    <property type="match status" value="4"/>
</dbReference>
<feature type="domain" description="Nephrocystin 3-like N-terminal" evidence="4">
    <location>
        <begin position="368"/>
        <end position="530"/>
    </location>
</feature>